<dbReference type="PROSITE" id="PS51898">
    <property type="entry name" value="TYR_RECOMBINASE"/>
    <property type="match status" value="1"/>
</dbReference>
<evidence type="ECO:0000256" key="4">
    <source>
        <dbReference type="ARBA" id="ARBA00023172"/>
    </source>
</evidence>
<keyword evidence="4" id="KW-0233">DNA recombination</keyword>
<dbReference type="Pfam" id="PF00589">
    <property type="entry name" value="Phage_integrase"/>
    <property type="match status" value="1"/>
</dbReference>
<dbReference type="PANTHER" id="PTHR30349">
    <property type="entry name" value="PHAGE INTEGRASE-RELATED"/>
    <property type="match status" value="1"/>
</dbReference>
<dbReference type="InterPro" id="IPR002104">
    <property type="entry name" value="Integrase_catalytic"/>
</dbReference>
<dbReference type="PANTHER" id="PTHR30349:SF41">
    <property type="entry name" value="INTEGRASE_RECOMBINASE PROTEIN MJ0367-RELATED"/>
    <property type="match status" value="1"/>
</dbReference>
<keyword evidence="3" id="KW-0238">DNA-binding</keyword>
<dbReference type="Gene3D" id="1.10.443.10">
    <property type="entry name" value="Intergrase catalytic core"/>
    <property type="match status" value="1"/>
</dbReference>
<reference evidence="6 7" key="1">
    <citation type="submission" date="2024-08" db="EMBL/GenBank/DDBJ databases">
        <authorList>
            <person name="Feng Z."/>
            <person name="Ronholm J."/>
        </authorList>
    </citation>
    <scope>NUCLEOTIDE SEQUENCE [LARGE SCALE GENOMIC DNA]</scope>
    <source>
        <strain evidence="6 7">4-AB0-8</strain>
    </source>
</reference>
<dbReference type="SUPFAM" id="SSF56349">
    <property type="entry name" value="DNA breaking-rejoining enzymes"/>
    <property type="match status" value="1"/>
</dbReference>
<evidence type="ECO:0000313" key="7">
    <source>
        <dbReference type="Proteomes" id="UP001567350"/>
    </source>
</evidence>
<evidence type="ECO:0000256" key="2">
    <source>
        <dbReference type="ARBA" id="ARBA00022908"/>
    </source>
</evidence>
<proteinExistence type="inferred from homology"/>
<sequence length="571" mass="64266">MVLKMARPWRDPRTGIFYLRKKVHESLRPFMGCGMYKRSLRTTDPNEALRRFPDAMAEANAAFELARKAKEGCAQLNARDAQQLAARWFADERKRLEQSGEWQRWLVIGRGADGEEADSLSMHMDDDKQRQQLLENLVLPAVADMLKTQGQAMPAPKTKLHEQLVQVFTTHALDLSEWALRNWAAAGRYVPAPVIAPYATTSVEIHAVEASKPSVQAMQRKPGEAIDILTANPAEVFLRDVLEDWAKHGKTGRQSYPVKTVRKYEASVQRYEALTDNPPMSSIDRPTGTAFKRALLALEGDSQLSPITVRDTLVNLGTLLNHYSTQTGHLPHSLWRNISNKIVEQQHTEVRDEWTEEELTKLFSLPVWRSYALPTAKNAGADAAYWVPLLGLYTGARITELCQLRIDDFSEKEGYWMLRLAVTDEAQSLKAAASWRDIPLPAELLELGLLQYRADIQAMGQEWLFPAVNKSAQNNAGGGVSNWFSKMKIAEGFRKEVVFHSLRGTLNTQLARKGIPLEMRCKFIGQKPEGGVNVTHYTKLKAKDLIPTAEAVSFAFLNLTKVYTKPVWSAV</sequence>
<feature type="domain" description="Tyr recombinase" evidence="5">
    <location>
        <begin position="349"/>
        <end position="550"/>
    </location>
</feature>
<dbReference type="Proteomes" id="UP001567350">
    <property type="component" value="Unassembled WGS sequence"/>
</dbReference>
<protein>
    <submittedName>
        <fullName evidence="6">Tyrosine-type recombinase/integrase</fullName>
    </submittedName>
</protein>
<gene>
    <name evidence="6" type="ORF">ACBP88_11120</name>
</gene>
<name>A0ABV4IDQ7_9BURK</name>
<organism evidence="6 7">
    <name type="scientific">Comamonas jiangduensis</name>
    <dbReference type="NCBI Taxonomy" id="1194168"/>
    <lineage>
        <taxon>Bacteria</taxon>
        <taxon>Pseudomonadati</taxon>
        <taxon>Pseudomonadota</taxon>
        <taxon>Betaproteobacteria</taxon>
        <taxon>Burkholderiales</taxon>
        <taxon>Comamonadaceae</taxon>
        <taxon>Comamonas</taxon>
    </lineage>
</organism>
<evidence type="ECO:0000256" key="1">
    <source>
        <dbReference type="ARBA" id="ARBA00008857"/>
    </source>
</evidence>
<dbReference type="EMBL" id="JBGJLR010000012">
    <property type="protein sequence ID" value="MEZ2739988.1"/>
    <property type="molecule type" value="Genomic_DNA"/>
</dbReference>
<dbReference type="InterPro" id="IPR050090">
    <property type="entry name" value="Tyrosine_recombinase_XerCD"/>
</dbReference>
<evidence type="ECO:0000259" key="5">
    <source>
        <dbReference type="PROSITE" id="PS51898"/>
    </source>
</evidence>
<dbReference type="InterPro" id="IPR011010">
    <property type="entry name" value="DNA_brk_join_enz"/>
</dbReference>
<evidence type="ECO:0000256" key="3">
    <source>
        <dbReference type="ARBA" id="ARBA00023125"/>
    </source>
</evidence>
<dbReference type="RefSeq" id="WP_370905197.1">
    <property type="nucleotide sequence ID" value="NZ_JBGJLR010000012.1"/>
</dbReference>
<dbReference type="Pfam" id="PF20172">
    <property type="entry name" value="DUF6538"/>
    <property type="match status" value="1"/>
</dbReference>
<comment type="caution">
    <text evidence="6">The sequence shown here is derived from an EMBL/GenBank/DDBJ whole genome shotgun (WGS) entry which is preliminary data.</text>
</comment>
<comment type="similarity">
    <text evidence="1">Belongs to the 'phage' integrase family.</text>
</comment>
<keyword evidence="2" id="KW-0229">DNA integration</keyword>
<dbReference type="InterPro" id="IPR013762">
    <property type="entry name" value="Integrase-like_cat_sf"/>
</dbReference>
<evidence type="ECO:0000313" key="6">
    <source>
        <dbReference type="EMBL" id="MEZ2739988.1"/>
    </source>
</evidence>
<keyword evidence="7" id="KW-1185">Reference proteome</keyword>
<accession>A0ABV4IDQ7</accession>
<dbReference type="CDD" id="cd01184">
    <property type="entry name" value="INT_C_like_1"/>
    <property type="match status" value="1"/>
</dbReference>
<dbReference type="InterPro" id="IPR046668">
    <property type="entry name" value="DUF6538"/>
</dbReference>